<dbReference type="PANTHER" id="PTHR48107">
    <property type="entry name" value="NADPH-DEPENDENT ALDEHYDE REDUCTASE-LIKE PROTEIN, CHLOROPLASTIC-RELATED"/>
    <property type="match status" value="1"/>
</dbReference>
<dbReference type="InterPro" id="IPR036291">
    <property type="entry name" value="NAD(P)-bd_dom_sf"/>
</dbReference>
<dbReference type="PRINTS" id="PR00080">
    <property type="entry name" value="SDRFAMILY"/>
</dbReference>
<dbReference type="GO" id="GO:0016614">
    <property type="term" value="F:oxidoreductase activity, acting on CH-OH group of donors"/>
    <property type="evidence" value="ECO:0007669"/>
    <property type="project" value="UniProtKB-ARBA"/>
</dbReference>
<dbReference type="InterPro" id="IPR002347">
    <property type="entry name" value="SDR_fam"/>
</dbReference>
<sequence length="302" mass="32409">MYPVYDYLKTETKCEEVPVAFPPQQQDRQPGMEAVMQPRPISENACAAGGGRLCDRVALITGGDSGIGRAVAYAFAKEGADVAVAYLCEEQDAAETKAHVEELGRRCLLLPGDLRDPACCRAAVERTVGCYGKLNVLVNNHAVQFIRRSILDITREQLLATFETNILSYFYLIQAALPHLGRGSSIINTTSVTAYAGEPLLIDYSATKGAVMALTRSLSLSLEGQGVRVNAVAPGPIWTPLIPASYSAREVQTFGTDTSRVPMLRAGQPFEVASSYVFLASDDASYMSGQVLHPNGGKIVGS</sequence>
<comment type="caution">
    <text evidence="3">The sequence shown here is derived from an EMBL/GenBank/DDBJ whole genome shotgun (WGS) entry which is preliminary data.</text>
</comment>
<organism evidence="3 4">
    <name type="scientific">Anaerotruncus massiliensis</name>
    <name type="common">ex Liu et al. 2021</name>
    <dbReference type="NCBI Taxonomy" id="2321404"/>
    <lineage>
        <taxon>Bacteria</taxon>
        <taxon>Bacillati</taxon>
        <taxon>Bacillota</taxon>
        <taxon>Clostridia</taxon>
        <taxon>Eubacteriales</taxon>
        <taxon>Oscillospiraceae</taxon>
        <taxon>Anaerotruncus</taxon>
    </lineage>
</organism>
<accession>A0A498CMN3</accession>
<dbReference type="AlphaFoldDB" id="A0A498CMN3"/>
<dbReference type="InterPro" id="IPR020904">
    <property type="entry name" value="Sc_DH/Rdtase_CS"/>
</dbReference>
<keyword evidence="4" id="KW-1185">Reference proteome</keyword>
<dbReference type="SUPFAM" id="SSF51735">
    <property type="entry name" value="NAD(P)-binding Rossmann-fold domains"/>
    <property type="match status" value="1"/>
</dbReference>
<dbReference type="GO" id="GO:0008206">
    <property type="term" value="P:bile acid metabolic process"/>
    <property type="evidence" value="ECO:0007669"/>
    <property type="project" value="UniProtKB-ARBA"/>
</dbReference>
<dbReference type="FunFam" id="3.40.50.720:FF:000084">
    <property type="entry name" value="Short-chain dehydrogenase reductase"/>
    <property type="match status" value="1"/>
</dbReference>
<dbReference type="PANTHER" id="PTHR48107:SF16">
    <property type="entry name" value="NADPH-DEPENDENT ALDEHYDE REDUCTASE 1, CHLOROPLASTIC"/>
    <property type="match status" value="1"/>
</dbReference>
<evidence type="ECO:0000256" key="1">
    <source>
        <dbReference type="ARBA" id="ARBA00006484"/>
    </source>
</evidence>
<evidence type="ECO:0000256" key="2">
    <source>
        <dbReference type="ARBA" id="ARBA00023002"/>
    </source>
</evidence>
<dbReference type="Gene3D" id="3.40.50.720">
    <property type="entry name" value="NAD(P)-binding Rossmann-like Domain"/>
    <property type="match status" value="1"/>
</dbReference>
<dbReference type="PRINTS" id="PR00081">
    <property type="entry name" value="GDHRDH"/>
</dbReference>
<evidence type="ECO:0000313" key="4">
    <source>
        <dbReference type="Proteomes" id="UP000276301"/>
    </source>
</evidence>
<comment type="similarity">
    <text evidence="1">Belongs to the short-chain dehydrogenases/reductases (SDR) family.</text>
</comment>
<dbReference type="PROSITE" id="PS00061">
    <property type="entry name" value="ADH_SHORT"/>
    <property type="match status" value="1"/>
</dbReference>
<keyword evidence="2" id="KW-0560">Oxidoreductase</keyword>
<dbReference type="Pfam" id="PF13561">
    <property type="entry name" value="adh_short_C2"/>
    <property type="match status" value="1"/>
</dbReference>
<dbReference type="Proteomes" id="UP000276301">
    <property type="component" value="Unassembled WGS sequence"/>
</dbReference>
<protein>
    <submittedName>
        <fullName evidence="3">SDR family oxidoreductase</fullName>
    </submittedName>
</protein>
<name>A0A498CMN3_9FIRM</name>
<gene>
    <name evidence="3" type="ORF">D4A47_05560</name>
</gene>
<proteinExistence type="inferred from homology"/>
<dbReference type="EMBL" id="RCHT01000006">
    <property type="protein sequence ID" value="RLL12440.1"/>
    <property type="molecule type" value="Genomic_DNA"/>
</dbReference>
<dbReference type="RefSeq" id="WP_101551498.1">
    <property type="nucleotide sequence ID" value="NZ_DBFBJK010000277.1"/>
</dbReference>
<reference evidence="3 4" key="1">
    <citation type="submission" date="2018-10" db="EMBL/GenBank/DDBJ databases">
        <title>Anaerotruncus faecis sp. nov., isolated from human feces.</title>
        <authorList>
            <person name="Wang Y.-J."/>
        </authorList>
    </citation>
    <scope>NUCLEOTIDE SEQUENCE [LARGE SCALE GENOMIC DNA]</scope>
    <source>
        <strain evidence="3 4">22A2-44</strain>
    </source>
</reference>
<evidence type="ECO:0000313" key="3">
    <source>
        <dbReference type="EMBL" id="RLL12440.1"/>
    </source>
</evidence>